<name>A0ABP2IB47_CORAM</name>
<reference evidence="2 3" key="1">
    <citation type="submission" date="2010-04" db="EMBL/GenBank/DDBJ databases">
        <authorList>
            <person name="Weinstock G."/>
            <person name="Sodergren E."/>
            <person name="Clifton S."/>
            <person name="Fulton L."/>
            <person name="Fulton B."/>
            <person name="Courtney L."/>
            <person name="Fronick C."/>
            <person name="Harrison M."/>
            <person name="Strong C."/>
            <person name="Farmer C."/>
            <person name="Delahaunty K."/>
            <person name="Markovic C."/>
            <person name="Hall O."/>
            <person name="Minx P."/>
            <person name="Tomlinson C."/>
            <person name="Mitreva M."/>
            <person name="Hou S."/>
            <person name="Wollam A."/>
            <person name="Pepin K.H."/>
            <person name="Johnson M."/>
            <person name="Bhonagiri V."/>
            <person name="Zhang X."/>
            <person name="Suruliraj S."/>
            <person name="Warren W."/>
            <person name="Chinwalla A."/>
            <person name="Mardis E.R."/>
            <person name="Wilson R.K."/>
        </authorList>
    </citation>
    <scope>NUCLEOTIDE SEQUENCE [LARGE SCALE GENOMIC DNA]</scope>
    <source>
        <strain evidence="2 3">DSM 20306</strain>
    </source>
</reference>
<protein>
    <submittedName>
        <fullName evidence="2">Toxin-antitoxin system, toxin component</fullName>
    </submittedName>
</protein>
<organism evidence="2 3">
    <name type="scientific">Corynebacterium ammoniagenes DSM 20306</name>
    <dbReference type="NCBI Taxonomy" id="649754"/>
    <lineage>
        <taxon>Bacteria</taxon>
        <taxon>Bacillati</taxon>
        <taxon>Actinomycetota</taxon>
        <taxon>Actinomycetes</taxon>
        <taxon>Mycobacteriales</taxon>
        <taxon>Corynebacteriaceae</taxon>
        <taxon>Corynebacterium</taxon>
    </lineage>
</organism>
<keyword evidence="3" id="KW-1185">Reference proteome</keyword>
<gene>
    <name evidence="2" type="ORF">HMPREF0281_02141</name>
</gene>
<sequence>MQLRPQGLTLNKVRAKCIRAICKDIESRGWDQSSAASHLGLTRSRVAELLNAKIRQFSLDALINIGAKLGIHAEVTQTSENAVSA</sequence>
<dbReference type="Proteomes" id="UP000006015">
    <property type="component" value="Unassembled WGS sequence"/>
</dbReference>
<proteinExistence type="predicted"/>
<comment type="caution">
    <text evidence="2">The sequence shown here is derived from an EMBL/GenBank/DDBJ whole genome shotgun (WGS) entry which is preliminary data.</text>
</comment>
<evidence type="ECO:0000313" key="3">
    <source>
        <dbReference type="Proteomes" id="UP000006015"/>
    </source>
</evidence>
<dbReference type="Gene3D" id="1.10.260.40">
    <property type="entry name" value="lambda repressor-like DNA-binding domains"/>
    <property type="match status" value="1"/>
</dbReference>
<dbReference type="InterPro" id="IPR010982">
    <property type="entry name" value="Lambda_DNA-bd_dom_sf"/>
</dbReference>
<dbReference type="EMBL" id="ADNS01000027">
    <property type="protein sequence ID" value="EFG80773.1"/>
    <property type="molecule type" value="Genomic_DNA"/>
</dbReference>
<accession>A0ABP2IB47</accession>
<dbReference type="RefSeq" id="WP_003848851.1">
    <property type="nucleotide sequence ID" value="NZ_CP009244.1"/>
</dbReference>
<feature type="domain" description="HigA2-like helix-turn-helix" evidence="1">
    <location>
        <begin position="13"/>
        <end position="75"/>
    </location>
</feature>
<dbReference type="SUPFAM" id="SSF47413">
    <property type="entry name" value="lambda repressor-like DNA-binding domains"/>
    <property type="match status" value="1"/>
</dbReference>
<dbReference type="InterPro" id="IPR039554">
    <property type="entry name" value="HigA2-like_HTH"/>
</dbReference>
<evidence type="ECO:0000259" key="1">
    <source>
        <dbReference type="Pfam" id="PF13744"/>
    </source>
</evidence>
<dbReference type="Pfam" id="PF13744">
    <property type="entry name" value="HTH_37"/>
    <property type="match status" value="1"/>
</dbReference>
<evidence type="ECO:0000313" key="2">
    <source>
        <dbReference type="EMBL" id="EFG80773.1"/>
    </source>
</evidence>